<dbReference type="InterPro" id="IPR001810">
    <property type="entry name" value="F-box_dom"/>
</dbReference>
<dbReference type="Pfam" id="PF07734">
    <property type="entry name" value="FBA_1"/>
    <property type="match status" value="1"/>
</dbReference>
<gene>
    <name evidence="3" type="primary">LOC110703150</name>
</gene>
<dbReference type="Pfam" id="PF00646">
    <property type="entry name" value="F-box"/>
    <property type="match status" value="1"/>
</dbReference>
<dbReference type="CDD" id="cd22157">
    <property type="entry name" value="F-box_AtFBW1-like"/>
    <property type="match status" value="1"/>
</dbReference>
<name>A0A803LMX0_CHEQI</name>
<dbReference type="EnsemblPlants" id="AUR62016299-RA">
    <property type="protein sequence ID" value="AUR62016299-RA:cds"/>
    <property type="gene ID" value="AUR62016299"/>
</dbReference>
<keyword evidence="4" id="KW-1185">Reference proteome</keyword>
<sequence>MEKEIEDSESQTLTLPDDLIFEHILPRLPVKPLTRFKSVSKSWLSTISNPKFAKTHLKLFTSPSPQFLLFSGNSDNHPIFTSITLDEHGRVEETFKFNFTFNGGPIHVLGCCNGLVCFFDKHYNFYICNPVTKQCSDVIDCPQTPRGHIVVITAAFAYVSSIDDYKIVYLLGLSGGIVVEDIDLYTIYIFSLRNNRWDRLSIDEIDGSSIVPADVPAFVNDTLYWPSVCHCVGVNLVNSELSRITIMYKDMMDAYKRCGGSDRLRLYGIKGRLSWCFGSHVWMLESDGVSWKKLYDLNRDGMKLLCVSETGKWLVLNRGEVALLDPSKPFDRQYQGGTSVGCPIVNAWNYKMSLVSPVLE</sequence>
<dbReference type="RefSeq" id="XP_021736586.1">
    <property type="nucleotide sequence ID" value="XM_021880894.1"/>
</dbReference>
<dbReference type="InterPro" id="IPR050796">
    <property type="entry name" value="SCF_F-box_component"/>
</dbReference>
<evidence type="ECO:0000259" key="1">
    <source>
        <dbReference type="Pfam" id="PF00646"/>
    </source>
</evidence>
<dbReference type="Proteomes" id="UP000596660">
    <property type="component" value="Unplaced"/>
</dbReference>
<dbReference type="AlphaFoldDB" id="A0A803LMX0"/>
<dbReference type="PANTHER" id="PTHR31672:SF13">
    <property type="entry name" value="F-BOX PROTEIN CPR30-LIKE"/>
    <property type="match status" value="1"/>
</dbReference>
<dbReference type="SUPFAM" id="SSF81383">
    <property type="entry name" value="F-box domain"/>
    <property type="match status" value="1"/>
</dbReference>
<reference evidence="3" key="2">
    <citation type="submission" date="2021-03" db="UniProtKB">
        <authorList>
            <consortium name="EnsemblPlants"/>
        </authorList>
    </citation>
    <scope>IDENTIFICATION</scope>
</reference>
<feature type="domain" description="F-box" evidence="1">
    <location>
        <begin position="15"/>
        <end position="53"/>
    </location>
</feature>
<feature type="domain" description="F-box associated beta-propeller type 1" evidence="2">
    <location>
        <begin position="108"/>
        <end position="226"/>
    </location>
</feature>
<dbReference type="GeneID" id="110703150"/>
<dbReference type="OMA" id="SRITIMY"/>
<dbReference type="PANTHER" id="PTHR31672">
    <property type="entry name" value="BNACNNG10540D PROTEIN"/>
    <property type="match status" value="1"/>
</dbReference>
<dbReference type="Gramene" id="AUR62016299-RA">
    <property type="protein sequence ID" value="AUR62016299-RA:cds"/>
    <property type="gene ID" value="AUR62016299"/>
</dbReference>
<evidence type="ECO:0008006" key="5">
    <source>
        <dbReference type="Google" id="ProtNLM"/>
    </source>
</evidence>
<evidence type="ECO:0000313" key="4">
    <source>
        <dbReference type="Proteomes" id="UP000596660"/>
    </source>
</evidence>
<proteinExistence type="predicted"/>
<protein>
    <recommendedName>
        <fullName evidence="5">F-box domain-containing protein</fullName>
    </recommendedName>
</protein>
<reference evidence="3" key="1">
    <citation type="journal article" date="2017" name="Nature">
        <title>The genome of Chenopodium quinoa.</title>
        <authorList>
            <person name="Jarvis D.E."/>
            <person name="Ho Y.S."/>
            <person name="Lightfoot D.J."/>
            <person name="Schmoeckel S.M."/>
            <person name="Li B."/>
            <person name="Borm T.J.A."/>
            <person name="Ohyanagi H."/>
            <person name="Mineta K."/>
            <person name="Michell C.T."/>
            <person name="Saber N."/>
            <person name="Kharbatia N.M."/>
            <person name="Rupper R.R."/>
            <person name="Sharp A.R."/>
            <person name="Dally N."/>
            <person name="Boughton B.A."/>
            <person name="Woo Y.H."/>
            <person name="Gao G."/>
            <person name="Schijlen E.G.W.M."/>
            <person name="Guo X."/>
            <person name="Momin A.A."/>
            <person name="Negrao S."/>
            <person name="Al-Babili S."/>
            <person name="Gehring C."/>
            <person name="Roessner U."/>
            <person name="Jung C."/>
            <person name="Murphy K."/>
            <person name="Arold S.T."/>
            <person name="Gojobori T."/>
            <person name="van der Linden C.G."/>
            <person name="van Loo E.N."/>
            <person name="Jellen E.N."/>
            <person name="Maughan P.J."/>
            <person name="Tester M."/>
        </authorList>
    </citation>
    <scope>NUCLEOTIDE SEQUENCE [LARGE SCALE GENOMIC DNA]</scope>
    <source>
        <strain evidence="3">cv. PI 614886</strain>
    </source>
</reference>
<evidence type="ECO:0000259" key="2">
    <source>
        <dbReference type="Pfam" id="PF07734"/>
    </source>
</evidence>
<dbReference type="OrthoDB" id="1022179at2759"/>
<dbReference type="KEGG" id="cqi:110703150"/>
<organism evidence="3 4">
    <name type="scientific">Chenopodium quinoa</name>
    <name type="common">Quinoa</name>
    <dbReference type="NCBI Taxonomy" id="63459"/>
    <lineage>
        <taxon>Eukaryota</taxon>
        <taxon>Viridiplantae</taxon>
        <taxon>Streptophyta</taxon>
        <taxon>Embryophyta</taxon>
        <taxon>Tracheophyta</taxon>
        <taxon>Spermatophyta</taxon>
        <taxon>Magnoliopsida</taxon>
        <taxon>eudicotyledons</taxon>
        <taxon>Gunneridae</taxon>
        <taxon>Pentapetalae</taxon>
        <taxon>Caryophyllales</taxon>
        <taxon>Chenopodiaceae</taxon>
        <taxon>Chenopodioideae</taxon>
        <taxon>Atripliceae</taxon>
        <taxon>Chenopodium</taxon>
    </lineage>
</organism>
<evidence type="ECO:0000313" key="3">
    <source>
        <dbReference type="EnsemblPlants" id="AUR62016299-RA:cds"/>
    </source>
</evidence>
<dbReference type="InterPro" id="IPR036047">
    <property type="entry name" value="F-box-like_dom_sf"/>
</dbReference>
<dbReference type="InterPro" id="IPR006527">
    <property type="entry name" value="F-box-assoc_dom_typ1"/>
</dbReference>
<accession>A0A803LMX0</accession>